<feature type="transmembrane region" description="Helical" evidence="9">
    <location>
        <begin position="87"/>
        <end position="111"/>
    </location>
</feature>
<comment type="similarity">
    <text evidence="8">Belongs to the binding-protein-dependent transport system permease family. LivHM subfamily.</text>
</comment>
<dbReference type="InterPro" id="IPR052157">
    <property type="entry name" value="BCAA_transport_permease"/>
</dbReference>
<dbReference type="KEGG" id="harc:HARCEL1_05715"/>
<keyword evidence="3" id="KW-1003">Cell membrane</keyword>
<evidence type="ECO:0000256" key="8">
    <source>
        <dbReference type="ARBA" id="ARBA00037998"/>
    </source>
</evidence>
<evidence type="ECO:0000256" key="6">
    <source>
        <dbReference type="ARBA" id="ARBA00022989"/>
    </source>
</evidence>
<keyword evidence="7 9" id="KW-0472">Membrane</keyword>
<proteinExistence type="inferred from homology"/>
<dbReference type="Pfam" id="PF02653">
    <property type="entry name" value="BPD_transp_2"/>
    <property type="match status" value="1"/>
</dbReference>
<evidence type="ECO:0000313" key="10">
    <source>
        <dbReference type="EMBL" id="AWB27233.1"/>
    </source>
</evidence>
<keyword evidence="6 9" id="KW-1133">Transmembrane helix</keyword>
<dbReference type="EMBL" id="CP028858">
    <property type="protein sequence ID" value="AWB27233.1"/>
    <property type="molecule type" value="Genomic_DNA"/>
</dbReference>
<sequence>MGRGSRTAAVGLLGIVLAGVPTVSGALVQRGSSGGPASILQRALGLPGRALDAVVGLLDAFVQFLDAAGLLGPLYQAFNLALQFLNDFAFIVLAAVGLAVIFGIMGVINLAHGEFIMVGAYGTTLTANAGAPLPVAMIAGVLAAAGIGFVVERVIVSGAVPNWIAQKTIGRPVIEPLYDRLFDSMVATWGVSLVMIEGGRIVFGDSLPSIGTPLGSIHYGAFSTSMYGVVLAGASVAVVAGMYVLFTRTAWGRRARATIQDEPMARSLGVDTDRTYMTTFAVGSGLAGLTGALYAPTLSIGPGLGSQFLVEAFVAVVVGGTSVILGTLLGGGVLAAISATVDNLTGNSFFGRIALLVVAILVLRFLPTGVSGLVESVRERRGVNES</sequence>
<organism evidence="10 11">
    <name type="scientific">Halococcoides cellulosivorans</name>
    <dbReference type="NCBI Taxonomy" id="1679096"/>
    <lineage>
        <taxon>Archaea</taxon>
        <taxon>Methanobacteriati</taxon>
        <taxon>Methanobacteriota</taxon>
        <taxon>Stenosarchaea group</taxon>
        <taxon>Halobacteria</taxon>
        <taxon>Halobacteriales</taxon>
        <taxon>Haloarculaceae</taxon>
        <taxon>Halococcoides</taxon>
    </lineage>
</organism>
<feature type="transmembrane region" description="Helical" evidence="9">
    <location>
        <begin position="349"/>
        <end position="366"/>
    </location>
</feature>
<keyword evidence="11" id="KW-1185">Reference proteome</keyword>
<keyword evidence="5" id="KW-0029">Amino-acid transport</keyword>
<dbReference type="GO" id="GO:0006865">
    <property type="term" value="P:amino acid transport"/>
    <property type="evidence" value="ECO:0007669"/>
    <property type="project" value="UniProtKB-KW"/>
</dbReference>
<evidence type="ECO:0000256" key="1">
    <source>
        <dbReference type="ARBA" id="ARBA00004651"/>
    </source>
</evidence>
<evidence type="ECO:0000256" key="9">
    <source>
        <dbReference type="SAM" id="Phobius"/>
    </source>
</evidence>
<name>A0A2R4X0D9_9EURY</name>
<reference evidence="10 11" key="1">
    <citation type="submission" date="2018-04" db="EMBL/GenBank/DDBJ databases">
        <title>Halococcoides cellulosivorans gen. nov., sp. nov., an extremely halophilic cellulose-utilizing haloarchaeon from hypersaline lakes.</title>
        <authorList>
            <person name="Sorokin D.Y."/>
            <person name="Toshchakov S.V."/>
            <person name="Samarov N.I."/>
            <person name="Korzhenkov A."/>
            <person name="Kublanov I.V."/>
        </authorList>
    </citation>
    <scope>NUCLEOTIDE SEQUENCE [LARGE SCALE GENOMIC DNA]</scope>
    <source>
        <strain evidence="10 11">HArcel1</strain>
    </source>
</reference>
<dbReference type="AlphaFoldDB" id="A0A2R4X0D9"/>
<comment type="subcellular location">
    <subcellularLocation>
        <location evidence="1">Cell membrane</location>
        <topology evidence="1">Multi-pass membrane protein</topology>
    </subcellularLocation>
</comment>
<dbReference type="PANTHER" id="PTHR11795">
    <property type="entry name" value="BRANCHED-CHAIN AMINO ACID TRANSPORT SYSTEM PERMEASE PROTEIN LIVH"/>
    <property type="match status" value="1"/>
</dbReference>
<feature type="transmembrane region" description="Helical" evidence="9">
    <location>
        <begin position="131"/>
        <end position="156"/>
    </location>
</feature>
<dbReference type="PANTHER" id="PTHR11795:SF447">
    <property type="entry name" value="ABC TRANSPORTER PERMEASE PROTEIN"/>
    <property type="match status" value="1"/>
</dbReference>
<evidence type="ECO:0000256" key="5">
    <source>
        <dbReference type="ARBA" id="ARBA00022970"/>
    </source>
</evidence>
<keyword evidence="2" id="KW-0813">Transport</keyword>
<feature type="transmembrane region" description="Helical" evidence="9">
    <location>
        <begin position="308"/>
        <end position="337"/>
    </location>
</feature>
<protein>
    <submittedName>
        <fullName evidence="10">Urea ABC transporter, permease protein UrtB</fullName>
    </submittedName>
</protein>
<keyword evidence="4 9" id="KW-0812">Transmembrane</keyword>
<dbReference type="InterPro" id="IPR019924">
    <property type="entry name" value="ABC_UrtB_arc"/>
</dbReference>
<evidence type="ECO:0000256" key="3">
    <source>
        <dbReference type="ARBA" id="ARBA00022475"/>
    </source>
</evidence>
<evidence type="ECO:0000256" key="4">
    <source>
        <dbReference type="ARBA" id="ARBA00022692"/>
    </source>
</evidence>
<feature type="transmembrane region" description="Helical" evidence="9">
    <location>
        <begin position="216"/>
        <end position="246"/>
    </location>
</feature>
<evidence type="ECO:0000313" key="11">
    <source>
        <dbReference type="Proteomes" id="UP000244727"/>
    </source>
</evidence>
<dbReference type="GO" id="GO:0005886">
    <property type="term" value="C:plasma membrane"/>
    <property type="evidence" value="ECO:0007669"/>
    <property type="project" value="UniProtKB-SubCell"/>
</dbReference>
<feature type="transmembrane region" description="Helical" evidence="9">
    <location>
        <begin position="276"/>
        <end position="296"/>
    </location>
</feature>
<dbReference type="NCBIfam" id="TIGR03622">
    <property type="entry name" value="urea_t_UrtB_arc"/>
    <property type="match status" value="1"/>
</dbReference>
<evidence type="ECO:0000256" key="2">
    <source>
        <dbReference type="ARBA" id="ARBA00022448"/>
    </source>
</evidence>
<dbReference type="CDD" id="cd06582">
    <property type="entry name" value="TM_PBP1_LivH_like"/>
    <property type="match status" value="1"/>
</dbReference>
<dbReference type="GO" id="GO:0022857">
    <property type="term" value="F:transmembrane transporter activity"/>
    <property type="evidence" value="ECO:0007669"/>
    <property type="project" value="InterPro"/>
</dbReference>
<gene>
    <name evidence="10" type="primary">urtB</name>
    <name evidence="10" type="ORF">HARCEL1_05715</name>
</gene>
<accession>A0A2R4X0D9</accession>
<dbReference type="Proteomes" id="UP000244727">
    <property type="component" value="Chromosome"/>
</dbReference>
<dbReference type="InterPro" id="IPR001851">
    <property type="entry name" value="ABC_transp_permease"/>
</dbReference>
<evidence type="ECO:0000256" key="7">
    <source>
        <dbReference type="ARBA" id="ARBA00023136"/>
    </source>
</evidence>